<evidence type="ECO:0000259" key="13">
    <source>
        <dbReference type="PROSITE" id="PS51900"/>
    </source>
</evidence>
<comment type="similarity">
    <text evidence="3">Belongs to the 'phage' integrase family.</text>
</comment>
<comment type="function">
    <text evidence="1">Site-specific tyrosine recombinase, which acts by catalyzing the cutting and rejoining of the recombining DNA molecules.</text>
</comment>
<name>F2JK52_CELLD</name>
<dbReference type="RefSeq" id="WP_013657759.1">
    <property type="nucleotide sequence ID" value="NC_015275.1"/>
</dbReference>
<dbReference type="Pfam" id="PF13495">
    <property type="entry name" value="Phage_int_SAM_4"/>
    <property type="match status" value="1"/>
</dbReference>
<protein>
    <submittedName>
        <fullName evidence="14">Integrase family protein</fullName>
    </submittedName>
</protein>
<dbReference type="Gene3D" id="1.10.443.10">
    <property type="entry name" value="Intergrase catalytic core"/>
    <property type="match status" value="1"/>
</dbReference>
<dbReference type="EMBL" id="CP002582">
    <property type="protein sequence ID" value="ADZ84467.1"/>
    <property type="molecule type" value="Genomic_DNA"/>
</dbReference>
<dbReference type="GO" id="GO:0005737">
    <property type="term" value="C:cytoplasm"/>
    <property type="evidence" value="ECO:0007669"/>
    <property type="project" value="UniProtKB-SubCell"/>
</dbReference>
<dbReference type="InterPro" id="IPR050090">
    <property type="entry name" value="Tyrosine_recombinase_XerCD"/>
</dbReference>
<sequence>MSRILYTKERWELVLDINKRLMQQYLRNCKADKKSEGTIREYGYDLRFFLCWNLLFNENMSVLDFKKRHFEEFKYFMAEERKVSNARINHLLCAIRTMMGYAEDDDDEYEEYFRNPASRIKGLEKEPVRPVAFLSQEQIDLLRNYLLEHKMYQHLCLLDILYDSGARVNEVLQVTDSDTTSKGYLKVKCKGGRYEYILLHERSKESIQLHLSTKKEGAFWQSKYGPAETTSTLRGWVNDLYKILKGLDPSTPCFTPHSFRHSVIENLGNGTHYLCEKLGRAFTIEEIQIIVHHKSVDMTKSYMKPKDNELIFGLFGIKIA</sequence>
<keyword evidence="9" id="KW-0233">DNA recombination</keyword>
<dbReference type="InterPro" id="IPR004107">
    <property type="entry name" value="Integrase_SAM-like_N"/>
</dbReference>
<dbReference type="InterPro" id="IPR011010">
    <property type="entry name" value="DNA_brk_join_enz"/>
</dbReference>
<feature type="domain" description="Core-binding (CB)" evidence="13">
    <location>
        <begin position="16"/>
        <end position="103"/>
    </location>
</feature>
<evidence type="ECO:0000256" key="6">
    <source>
        <dbReference type="ARBA" id="ARBA00022829"/>
    </source>
</evidence>
<dbReference type="HOGENOM" id="CLU_865197_0_0_9"/>
<dbReference type="STRING" id="642492.Clole_2768"/>
<dbReference type="KEGG" id="cle:Clole_2768"/>
<dbReference type="GO" id="GO:0051301">
    <property type="term" value="P:cell division"/>
    <property type="evidence" value="ECO:0007669"/>
    <property type="project" value="UniProtKB-KW"/>
</dbReference>
<dbReference type="SUPFAM" id="SSF56349">
    <property type="entry name" value="DNA breaking-rejoining enzymes"/>
    <property type="match status" value="1"/>
</dbReference>
<evidence type="ECO:0000256" key="9">
    <source>
        <dbReference type="ARBA" id="ARBA00023172"/>
    </source>
</evidence>
<evidence type="ECO:0000256" key="1">
    <source>
        <dbReference type="ARBA" id="ARBA00003283"/>
    </source>
</evidence>
<evidence type="ECO:0000313" key="15">
    <source>
        <dbReference type="Proteomes" id="UP000008467"/>
    </source>
</evidence>
<organism evidence="14 15">
    <name type="scientific">Cellulosilyticum lentocellum (strain ATCC 49066 / DSM 5427 / NCIMB 11756 / RHM5)</name>
    <name type="common">Clostridium lentocellum</name>
    <dbReference type="NCBI Taxonomy" id="642492"/>
    <lineage>
        <taxon>Bacteria</taxon>
        <taxon>Bacillati</taxon>
        <taxon>Bacillota</taxon>
        <taxon>Clostridia</taxon>
        <taxon>Lachnospirales</taxon>
        <taxon>Cellulosilyticaceae</taxon>
        <taxon>Cellulosilyticum</taxon>
    </lineage>
</organism>
<keyword evidence="10" id="KW-0131">Cell cycle</keyword>
<dbReference type="Gene3D" id="1.10.150.130">
    <property type="match status" value="1"/>
</dbReference>
<keyword evidence="4" id="KW-0963">Cytoplasm</keyword>
<dbReference type="Pfam" id="PF00589">
    <property type="entry name" value="Phage_integrase"/>
    <property type="match status" value="1"/>
</dbReference>
<gene>
    <name evidence="14" type="ordered locus">Clole_2768</name>
</gene>
<keyword evidence="5" id="KW-0132">Cell division</keyword>
<keyword evidence="6" id="KW-0159">Chromosome partition</keyword>
<dbReference type="PROSITE" id="PS51898">
    <property type="entry name" value="TYR_RECOMBINASE"/>
    <property type="match status" value="1"/>
</dbReference>
<dbReference type="GO" id="GO:0007059">
    <property type="term" value="P:chromosome segregation"/>
    <property type="evidence" value="ECO:0007669"/>
    <property type="project" value="UniProtKB-KW"/>
</dbReference>
<dbReference type="Proteomes" id="UP000008467">
    <property type="component" value="Chromosome"/>
</dbReference>
<keyword evidence="7" id="KW-0229">DNA integration</keyword>
<dbReference type="GO" id="GO:0003677">
    <property type="term" value="F:DNA binding"/>
    <property type="evidence" value="ECO:0007669"/>
    <property type="project" value="UniProtKB-UniRule"/>
</dbReference>
<evidence type="ECO:0000256" key="7">
    <source>
        <dbReference type="ARBA" id="ARBA00022908"/>
    </source>
</evidence>
<evidence type="ECO:0000256" key="5">
    <source>
        <dbReference type="ARBA" id="ARBA00022618"/>
    </source>
</evidence>
<evidence type="ECO:0000256" key="2">
    <source>
        <dbReference type="ARBA" id="ARBA00004496"/>
    </source>
</evidence>
<dbReference type="InterPro" id="IPR002104">
    <property type="entry name" value="Integrase_catalytic"/>
</dbReference>
<evidence type="ECO:0000256" key="4">
    <source>
        <dbReference type="ARBA" id="ARBA00022490"/>
    </source>
</evidence>
<dbReference type="GO" id="GO:0015074">
    <property type="term" value="P:DNA integration"/>
    <property type="evidence" value="ECO:0007669"/>
    <property type="project" value="UniProtKB-KW"/>
</dbReference>
<dbReference type="PANTHER" id="PTHR30349:SF77">
    <property type="entry name" value="TYROSINE RECOMBINASE XERC"/>
    <property type="match status" value="1"/>
</dbReference>
<dbReference type="InterPro" id="IPR010998">
    <property type="entry name" value="Integrase_recombinase_N"/>
</dbReference>
<evidence type="ECO:0000256" key="11">
    <source>
        <dbReference type="PROSITE-ProRule" id="PRU01248"/>
    </source>
</evidence>
<dbReference type="PANTHER" id="PTHR30349">
    <property type="entry name" value="PHAGE INTEGRASE-RELATED"/>
    <property type="match status" value="1"/>
</dbReference>
<keyword evidence="15" id="KW-1185">Reference proteome</keyword>
<evidence type="ECO:0000313" key="14">
    <source>
        <dbReference type="EMBL" id="ADZ84467.1"/>
    </source>
</evidence>
<dbReference type="eggNOG" id="COG4974">
    <property type="taxonomic scope" value="Bacteria"/>
</dbReference>
<proteinExistence type="inferred from homology"/>
<dbReference type="GO" id="GO:0006310">
    <property type="term" value="P:DNA recombination"/>
    <property type="evidence" value="ECO:0007669"/>
    <property type="project" value="UniProtKB-KW"/>
</dbReference>
<dbReference type="PROSITE" id="PS51900">
    <property type="entry name" value="CB"/>
    <property type="match status" value="1"/>
</dbReference>
<comment type="subcellular location">
    <subcellularLocation>
        <location evidence="2">Cytoplasm</location>
    </subcellularLocation>
</comment>
<evidence type="ECO:0000256" key="8">
    <source>
        <dbReference type="ARBA" id="ARBA00023125"/>
    </source>
</evidence>
<evidence type="ECO:0000256" key="3">
    <source>
        <dbReference type="ARBA" id="ARBA00008857"/>
    </source>
</evidence>
<evidence type="ECO:0000259" key="12">
    <source>
        <dbReference type="PROSITE" id="PS51898"/>
    </source>
</evidence>
<feature type="domain" description="Tyr recombinase" evidence="12">
    <location>
        <begin position="129"/>
        <end position="316"/>
    </location>
</feature>
<accession>F2JK52</accession>
<dbReference type="CDD" id="cd00397">
    <property type="entry name" value="DNA_BRE_C"/>
    <property type="match status" value="1"/>
</dbReference>
<keyword evidence="8 11" id="KW-0238">DNA-binding</keyword>
<dbReference type="InterPro" id="IPR013762">
    <property type="entry name" value="Integrase-like_cat_sf"/>
</dbReference>
<evidence type="ECO:0000256" key="10">
    <source>
        <dbReference type="ARBA" id="ARBA00023306"/>
    </source>
</evidence>
<dbReference type="InterPro" id="IPR044068">
    <property type="entry name" value="CB"/>
</dbReference>
<reference evidence="14 15" key="1">
    <citation type="journal article" date="2011" name="J. Bacteriol.">
        <title>Complete genome sequence of the cellulose-degrading bacterium Cellulosilyticum lentocellum.</title>
        <authorList>
            <consortium name="US DOE Joint Genome Institute"/>
            <person name="Miller D.A."/>
            <person name="Suen G."/>
            <person name="Bruce D."/>
            <person name="Copeland A."/>
            <person name="Cheng J.F."/>
            <person name="Detter C."/>
            <person name="Goodwin L.A."/>
            <person name="Han C.S."/>
            <person name="Hauser L.J."/>
            <person name="Land M.L."/>
            <person name="Lapidus A."/>
            <person name="Lucas S."/>
            <person name="Meincke L."/>
            <person name="Pitluck S."/>
            <person name="Tapia R."/>
            <person name="Teshima H."/>
            <person name="Woyke T."/>
            <person name="Fox B.G."/>
            <person name="Angert E.R."/>
            <person name="Currie C.R."/>
        </authorList>
    </citation>
    <scope>NUCLEOTIDE SEQUENCE [LARGE SCALE GENOMIC DNA]</scope>
    <source>
        <strain evidence="15">ATCC 49066 / DSM 5427 / NCIMB 11756 / RHM5</strain>
    </source>
</reference>
<dbReference type="AlphaFoldDB" id="F2JK52"/>